<sequence length="258" mass="29227">MQFKRLKVLMLVLFILLDIFLFNWWQAGRVTPNQVADANASIISEMRKQNIKLTRYSTTIRYKSYLAAQHADKQAITALPEDLTVTAAGDNESLVAEFKTNRLMEKDDNKLVSLTPAGIAKAAGYRLNPILTANKTNGDKVYSQQLNGLPVMTDAGTMVFQYDKNDKPIRVVKRQLIHSQKLRDDRPLISEEEAIVDLYRYNEIDSGDRLSAGGLYYDKTLSVNGYDIYLPVWAFEAYSGHEKYILKINAFTGDNLST</sequence>
<feature type="domain" description="Regulatory protein YycH-like" evidence="1">
    <location>
        <begin position="36"/>
        <end position="251"/>
    </location>
</feature>
<dbReference type="EMBL" id="JAAXPO010000004">
    <property type="protein sequence ID" value="NKZ18372.1"/>
    <property type="molecule type" value="Genomic_DNA"/>
</dbReference>
<evidence type="ECO:0000313" key="3">
    <source>
        <dbReference type="Proteomes" id="UP000590460"/>
    </source>
</evidence>
<accession>A0A846ZGY6</accession>
<evidence type="ECO:0000313" key="2">
    <source>
        <dbReference type="EMBL" id="NKZ18372.1"/>
    </source>
</evidence>
<comment type="caution">
    <text evidence="2">The sequence shown here is derived from an EMBL/GenBank/DDBJ whole genome shotgun (WGS) entry which is preliminary data.</text>
</comment>
<reference evidence="2 3" key="1">
    <citation type="submission" date="2020-04" db="EMBL/GenBank/DDBJ databases">
        <title>MicrobeNet Type strains.</title>
        <authorList>
            <person name="Nicholson A.C."/>
        </authorList>
    </citation>
    <scope>NUCLEOTIDE SEQUENCE [LARGE SCALE GENOMIC DNA]</scope>
    <source>
        <strain evidence="2 3">CCUG 54536</strain>
    </source>
</reference>
<dbReference type="InterPro" id="IPR018604">
    <property type="entry name" value="YycI-like"/>
</dbReference>
<dbReference type="Pfam" id="PF09648">
    <property type="entry name" value="YycI"/>
    <property type="match status" value="1"/>
</dbReference>
<organism evidence="2 3">
    <name type="scientific">Leuconostoc holzapfelii</name>
    <dbReference type="NCBI Taxonomy" id="434464"/>
    <lineage>
        <taxon>Bacteria</taxon>
        <taxon>Bacillati</taxon>
        <taxon>Bacillota</taxon>
        <taxon>Bacilli</taxon>
        <taxon>Lactobacillales</taxon>
        <taxon>Lactobacillaceae</taxon>
        <taxon>Leuconostoc</taxon>
    </lineage>
</organism>
<dbReference type="RefSeq" id="WP_168676538.1">
    <property type="nucleotide sequence ID" value="NZ_BPKV01000005.1"/>
</dbReference>
<proteinExistence type="predicted"/>
<dbReference type="Gene3D" id="2.40.128.690">
    <property type="entry name" value="YycH protein, domain 3-like"/>
    <property type="match status" value="1"/>
</dbReference>
<evidence type="ECO:0000259" key="1">
    <source>
        <dbReference type="Pfam" id="PF09648"/>
    </source>
</evidence>
<name>A0A846ZGY6_9LACO</name>
<protein>
    <recommendedName>
        <fullName evidence="1">Regulatory protein YycH-like domain-containing protein</fullName>
    </recommendedName>
</protein>
<gene>
    <name evidence="2" type="ORF">HF966_04185</name>
</gene>
<dbReference type="Proteomes" id="UP000590460">
    <property type="component" value="Unassembled WGS sequence"/>
</dbReference>
<dbReference type="GO" id="GO:0016020">
    <property type="term" value="C:membrane"/>
    <property type="evidence" value="ECO:0007669"/>
    <property type="project" value="InterPro"/>
</dbReference>
<dbReference type="AlphaFoldDB" id="A0A846ZGY6"/>